<protein>
    <submittedName>
        <fullName evidence="2">Uncharacterized protein</fullName>
    </submittedName>
</protein>
<dbReference type="SUPFAM" id="SSF53756">
    <property type="entry name" value="UDP-Glycosyltransferase/glycogen phosphorylase"/>
    <property type="match status" value="1"/>
</dbReference>
<evidence type="ECO:0000313" key="3">
    <source>
        <dbReference type="Proteomes" id="UP000238206"/>
    </source>
</evidence>
<name>A0A2S8I9J5_BURCE</name>
<dbReference type="PROSITE" id="PS50293">
    <property type="entry name" value="TPR_REGION"/>
    <property type="match status" value="1"/>
</dbReference>
<dbReference type="Gene3D" id="3.40.50.2000">
    <property type="entry name" value="Glycogen Phosphorylase B"/>
    <property type="match status" value="1"/>
</dbReference>
<dbReference type="SUPFAM" id="SSF48452">
    <property type="entry name" value="TPR-like"/>
    <property type="match status" value="2"/>
</dbReference>
<dbReference type="InterPro" id="IPR011990">
    <property type="entry name" value="TPR-like_helical_dom_sf"/>
</dbReference>
<dbReference type="Pfam" id="PF13432">
    <property type="entry name" value="TPR_16"/>
    <property type="match status" value="1"/>
</dbReference>
<dbReference type="PANTHER" id="PTHR44809:SF1">
    <property type="entry name" value="PROTEIN O-MANNOSYL-TRANSFERASE TMTC1"/>
    <property type="match status" value="1"/>
</dbReference>
<keyword evidence="1" id="KW-0802">TPR repeat</keyword>
<dbReference type="PANTHER" id="PTHR44809">
    <property type="match status" value="1"/>
</dbReference>
<feature type="repeat" description="TPR" evidence="1">
    <location>
        <begin position="84"/>
        <end position="117"/>
    </location>
</feature>
<dbReference type="SMART" id="SM00028">
    <property type="entry name" value="TPR"/>
    <property type="match status" value="3"/>
</dbReference>
<dbReference type="Gene3D" id="1.25.40.10">
    <property type="entry name" value="Tetratricopeptide repeat domain"/>
    <property type="match status" value="2"/>
</dbReference>
<evidence type="ECO:0000256" key="1">
    <source>
        <dbReference type="PROSITE-ProRule" id="PRU00339"/>
    </source>
</evidence>
<reference evidence="2 3" key="1">
    <citation type="submission" date="2018-02" db="EMBL/GenBank/DDBJ databases">
        <title>Draft genome sequencing of Burkholderia cepacia Y14-15.</title>
        <authorList>
            <person name="Zheng B.-X."/>
        </authorList>
    </citation>
    <scope>NUCLEOTIDE SEQUENCE [LARGE SCALE GENOMIC DNA]</scope>
    <source>
        <strain evidence="2 3">Y14-15</strain>
    </source>
</reference>
<gene>
    <name evidence="2" type="ORF">C5615_32175</name>
</gene>
<dbReference type="AlphaFoldDB" id="A0A2S8I9J5"/>
<dbReference type="PROSITE" id="PS50005">
    <property type="entry name" value="TPR"/>
    <property type="match status" value="1"/>
</dbReference>
<proteinExistence type="predicted"/>
<sequence length="548" mass="61076">MTNRSTYSDTPLLEPFLAYLQHAAIARQNNQHDTYAIWMQAASHLYSTAQGDVNELVLELIGHGRHDDAIALARTMTWLFPDCADVHFRLGYALQMANRHDEAVSPYRRAFEIEPDMAQLRNNLAIALRKSGADPAQELLLLEAAVSADPTECEAWINLTNAYCVRMNLTRALAAGARAVELAPTNAMALNNYAMVLKEAQRWDEAEHFARQASQCAPDDFGHRFNVTLLELQRGRYASGWPGYEARWGGSPELRSSGRPVFARPQWQGEPLAGKTLLVWGEQGMGDVLHGCRFIAPLAERVHREGGKLIWNSYPEMGDLLTRSLGHHVDGYTAGGGVDRLPPFDYEVSLLSLPLLLGTGDRAMGETVPYLRADAGASAKWRARLAKEKRLKVGLAWTGSLTHRRNRYRRVDWQRYAAAFTGIEGIAFYSLQTGASGDVAAAYDAGFPIIDHTGEWETFDDTASFMSAMDVIITVCTSVAHLSGALGLRTWVLLDVNPHWIWMLERRDCPWYPTATLYRQARFGQWGSVMGDVTADLMGLLYRLKESA</sequence>
<dbReference type="RefSeq" id="WP_105393164.1">
    <property type="nucleotide sequence ID" value="NZ_PUIQ01000058.1"/>
</dbReference>
<dbReference type="InterPro" id="IPR052943">
    <property type="entry name" value="TMTC_O-mannosyl-trnsfr"/>
</dbReference>
<dbReference type="InterPro" id="IPR019734">
    <property type="entry name" value="TPR_rpt"/>
</dbReference>
<accession>A0A2S8I9J5</accession>
<evidence type="ECO:0000313" key="2">
    <source>
        <dbReference type="EMBL" id="PQP11437.1"/>
    </source>
</evidence>
<organism evidence="2 3">
    <name type="scientific">Burkholderia cepacia</name>
    <name type="common">Pseudomonas cepacia</name>
    <dbReference type="NCBI Taxonomy" id="292"/>
    <lineage>
        <taxon>Bacteria</taxon>
        <taxon>Pseudomonadati</taxon>
        <taxon>Pseudomonadota</taxon>
        <taxon>Betaproteobacteria</taxon>
        <taxon>Burkholderiales</taxon>
        <taxon>Burkholderiaceae</taxon>
        <taxon>Burkholderia</taxon>
        <taxon>Burkholderia cepacia complex</taxon>
    </lineage>
</organism>
<dbReference type="Proteomes" id="UP000238206">
    <property type="component" value="Unassembled WGS sequence"/>
</dbReference>
<comment type="caution">
    <text evidence="2">The sequence shown here is derived from an EMBL/GenBank/DDBJ whole genome shotgun (WGS) entry which is preliminary data.</text>
</comment>
<dbReference type="EMBL" id="PUIQ01000058">
    <property type="protein sequence ID" value="PQP11437.1"/>
    <property type="molecule type" value="Genomic_DNA"/>
</dbReference>